<dbReference type="AlphaFoldDB" id="A0A0D3BFK1"/>
<protein>
    <submittedName>
        <fullName evidence="1">Uncharacterized protein</fullName>
    </submittedName>
</protein>
<dbReference type="EnsemblPlants" id="Bo3g106870.1">
    <property type="protein sequence ID" value="Bo3g106870.1"/>
    <property type="gene ID" value="Bo3g106870"/>
</dbReference>
<proteinExistence type="predicted"/>
<dbReference type="HOGENOM" id="CLU_1442929_0_0_1"/>
<organism evidence="1 2">
    <name type="scientific">Brassica oleracea var. oleracea</name>
    <dbReference type="NCBI Taxonomy" id="109376"/>
    <lineage>
        <taxon>Eukaryota</taxon>
        <taxon>Viridiplantae</taxon>
        <taxon>Streptophyta</taxon>
        <taxon>Embryophyta</taxon>
        <taxon>Tracheophyta</taxon>
        <taxon>Spermatophyta</taxon>
        <taxon>Magnoliopsida</taxon>
        <taxon>eudicotyledons</taxon>
        <taxon>Gunneridae</taxon>
        <taxon>Pentapetalae</taxon>
        <taxon>rosids</taxon>
        <taxon>malvids</taxon>
        <taxon>Brassicales</taxon>
        <taxon>Brassicaceae</taxon>
        <taxon>Brassiceae</taxon>
        <taxon>Brassica</taxon>
    </lineage>
</organism>
<dbReference type="Proteomes" id="UP000032141">
    <property type="component" value="Chromosome C3"/>
</dbReference>
<name>A0A0D3BFK1_BRAOL</name>
<reference evidence="1 2" key="1">
    <citation type="journal article" date="2014" name="Genome Biol.">
        <title>Transcriptome and methylome profiling reveals relics of genome dominance in the mesopolyploid Brassica oleracea.</title>
        <authorList>
            <person name="Parkin I.A."/>
            <person name="Koh C."/>
            <person name="Tang H."/>
            <person name="Robinson S.J."/>
            <person name="Kagale S."/>
            <person name="Clarke W.E."/>
            <person name="Town C.D."/>
            <person name="Nixon J."/>
            <person name="Krishnakumar V."/>
            <person name="Bidwell S.L."/>
            <person name="Denoeud F."/>
            <person name="Belcram H."/>
            <person name="Links M.G."/>
            <person name="Just J."/>
            <person name="Clarke C."/>
            <person name="Bender T."/>
            <person name="Huebert T."/>
            <person name="Mason A.S."/>
            <person name="Pires J.C."/>
            <person name="Barker G."/>
            <person name="Moore J."/>
            <person name="Walley P.G."/>
            <person name="Manoli S."/>
            <person name="Batley J."/>
            <person name="Edwards D."/>
            <person name="Nelson M.N."/>
            <person name="Wang X."/>
            <person name="Paterson A.H."/>
            <person name="King G."/>
            <person name="Bancroft I."/>
            <person name="Chalhoub B."/>
            <person name="Sharpe A.G."/>
        </authorList>
    </citation>
    <scope>NUCLEOTIDE SEQUENCE</scope>
    <source>
        <strain evidence="1 2">cv. TO1000</strain>
    </source>
</reference>
<evidence type="ECO:0000313" key="2">
    <source>
        <dbReference type="Proteomes" id="UP000032141"/>
    </source>
</evidence>
<accession>A0A0D3BFK1</accession>
<reference evidence="1" key="2">
    <citation type="submission" date="2015-03" db="UniProtKB">
        <authorList>
            <consortium name="EnsemblPlants"/>
        </authorList>
    </citation>
    <scope>IDENTIFICATION</scope>
</reference>
<dbReference type="Gramene" id="Bo3g106870.1">
    <property type="protein sequence ID" value="Bo3g106870.1"/>
    <property type="gene ID" value="Bo3g106870"/>
</dbReference>
<keyword evidence="2" id="KW-1185">Reference proteome</keyword>
<sequence length="188" mass="19675">MSSIKPLLVMIGGERRLIGGSCSGSAIIKSVSVATELSSRAPELSSRAPELSSTATELSSMAMKLSLGGDGALSRWLSSNLKPAAWIHGTKGRNLKAVNRKAEQYSVILFLSSVINIASSSLLVSVLPSSFLSIFCTFSGMDSNTYQPSGNFVDLLTSQQGGVFSFVEDSVQLSSSQVLVFGSQGAEA</sequence>
<evidence type="ECO:0000313" key="1">
    <source>
        <dbReference type="EnsemblPlants" id="Bo3g106870.1"/>
    </source>
</evidence>